<dbReference type="AlphaFoldDB" id="A0A5D3E2Q7"/>
<dbReference type="PANTHER" id="PTHR35317:SF35">
    <property type="entry name" value="DUF4219 DOMAIN-CONTAINING PROTEIN"/>
    <property type="match status" value="1"/>
</dbReference>
<comment type="caution">
    <text evidence="1">The sequence shown here is derived from an EMBL/GenBank/DDBJ whole genome shotgun (WGS) entry which is preliminary data.</text>
</comment>
<dbReference type="PANTHER" id="PTHR35317">
    <property type="entry name" value="OS04G0629600 PROTEIN"/>
    <property type="match status" value="1"/>
</dbReference>
<dbReference type="Pfam" id="PF14223">
    <property type="entry name" value="Retrotran_gag_2"/>
    <property type="match status" value="1"/>
</dbReference>
<dbReference type="Proteomes" id="UP000321947">
    <property type="component" value="Unassembled WGS sequence"/>
</dbReference>
<evidence type="ECO:0000313" key="2">
    <source>
        <dbReference type="Proteomes" id="UP000321947"/>
    </source>
</evidence>
<organism evidence="1 2">
    <name type="scientific">Cucumis melo var. makuwa</name>
    <name type="common">Oriental melon</name>
    <dbReference type="NCBI Taxonomy" id="1194695"/>
    <lineage>
        <taxon>Eukaryota</taxon>
        <taxon>Viridiplantae</taxon>
        <taxon>Streptophyta</taxon>
        <taxon>Embryophyta</taxon>
        <taxon>Tracheophyta</taxon>
        <taxon>Spermatophyta</taxon>
        <taxon>Magnoliopsida</taxon>
        <taxon>eudicotyledons</taxon>
        <taxon>Gunneridae</taxon>
        <taxon>Pentapetalae</taxon>
        <taxon>rosids</taxon>
        <taxon>fabids</taxon>
        <taxon>Cucurbitales</taxon>
        <taxon>Cucurbitaceae</taxon>
        <taxon>Benincaseae</taxon>
        <taxon>Cucumis</taxon>
    </lineage>
</organism>
<name>A0A5D3E2Q7_CUCMM</name>
<reference evidence="1 2" key="1">
    <citation type="submission" date="2019-08" db="EMBL/GenBank/DDBJ databases">
        <title>Draft genome sequences of two oriental melons (Cucumis melo L. var makuwa).</title>
        <authorList>
            <person name="Kwon S.-Y."/>
        </authorList>
    </citation>
    <scope>NUCLEOTIDE SEQUENCE [LARGE SCALE GENOMIC DNA]</scope>
    <source>
        <strain evidence="2">cv. Chang Bougi</strain>
        <tissue evidence="1">Leaf</tissue>
    </source>
</reference>
<sequence length="136" mass="15467">MGSKCWKVVLIGWELSSAKDTTSKDVLKPKITWTKEEDETSLGNSCALNALFNRVSQNVFKINNTYTSAKEAWNILEVAYEGTSKIKVSKLQILTLRFEALKMAKEETIEEFNVRVLDLANEPFTLREKISDSKMV</sequence>
<accession>A0A5D3E2Q7</accession>
<evidence type="ECO:0000313" key="1">
    <source>
        <dbReference type="EMBL" id="TYK29881.1"/>
    </source>
</evidence>
<protein>
    <submittedName>
        <fullName evidence="1">Gag-pol polyprotein</fullName>
    </submittedName>
</protein>
<dbReference type="EMBL" id="SSTD01001237">
    <property type="protein sequence ID" value="TYK29881.1"/>
    <property type="molecule type" value="Genomic_DNA"/>
</dbReference>
<proteinExistence type="predicted"/>
<gene>
    <name evidence="1" type="ORF">E5676_scaffold208G001350</name>
</gene>